<dbReference type="SUPFAM" id="SSF52799">
    <property type="entry name" value="(Phosphotyrosine protein) phosphatases II"/>
    <property type="match status" value="1"/>
</dbReference>
<dbReference type="EMBL" id="CAWUPB010000913">
    <property type="protein sequence ID" value="CAK7333023.1"/>
    <property type="molecule type" value="Genomic_DNA"/>
</dbReference>
<dbReference type="AlphaFoldDB" id="A0AAV1RC07"/>
<dbReference type="InterPro" id="IPR036638">
    <property type="entry name" value="HLH_DNA-bd_sf"/>
</dbReference>
<dbReference type="Gene3D" id="3.90.190.10">
    <property type="entry name" value="Protein tyrosine phosphatase superfamily"/>
    <property type="match status" value="1"/>
</dbReference>
<evidence type="ECO:0000256" key="10">
    <source>
        <dbReference type="ARBA" id="ARBA00023242"/>
    </source>
</evidence>
<dbReference type="GO" id="GO:0046983">
    <property type="term" value="F:protein dimerization activity"/>
    <property type="evidence" value="ECO:0007669"/>
    <property type="project" value="InterPro"/>
</dbReference>
<dbReference type="SMART" id="SM00195">
    <property type="entry name" value="DSPc"/>
    <property type="match status" value="1"/>
</dbReference>
<evidence type="ECO:0000256" key="1">
    <source>
        <dbReference type="ARBA" id="ARBA00004123"/>
    </source>
</evidence>
<keyword evidence="9" id="KW-0804">Transcription</keyword>
<evidence type="ECO:0000256" key="9">
    <source>
        <dbReference type="ARBA" id="ARBA00023163"/>
    </source>
</evidence>
<dbReference type="PANTHER" id="PTHR46684">
    <property type="entry name" value="TRANSCRIPTION FACTOR FAMA"/>
    <property type="match status" value="1"/>
</dbReference>
<dbReference type="InterPro" id="IPR044283">
    <property type="entry name" value="FAMA/SPEECHLESS/MUTE-like"/>
</dbReference>
<evidence type="ECO:0000313" key="18">
    <source>
        <dbReference type="EMBL" id="CAK7333023.1"/>
    </source>
</evidence>
<dbReference type="SMART" id="SM00353">
    <property type="entry name" value="HLH"/>
    <property type="match status" value="1"/>
</dbReference>
<feature type="domain" description="Tyrosine specific protein phosphatases" evidence="16">
    <location>
        <begin position="92"/>
        <end position="151"/>
    </location>
</feature>
<dbReference type="InterPro" id="IPR000387">
    <property type="entry name" value="Tyr_Pase_dom"/>
</dbReference>
<evidence type="ECO:0000256" key="2">
    <source>
        <dbReference type="ARBA" id="ARBA00004496"/>
    </source>
</evidence>
<keyword evidence="4" id="KW-0963">Cytoplasm</keyword>
<dbReference type="GO" id="GO:0003677">
    <property type="term" value="F:DNA binding"/>
    <property type="evidence" value="ECO:0007669"/>
    <property type="project" value="UniProtKB-KW"/>
</dbReference>
<comment type="subcellular location">
    <subcellularLocation>
        <location evidence="2">Cytoplasm</location>
    </subcellularLocation>
    <subcellularLocation>
        <location evidence="1">Nucleus</location>
    </subcellularLocation>
</comment>
<dbReference type="GO" id="GO:0005634">
    <property type="term" value="C:nucleus"/>
    <property type="evidence" value="ECO:0007669"/>
    <property type="project" value="UniProtKB-SubCell"/>
</dbReference>
<protein>
    <submittedName>
        <fullName evidence="18">Uncharacterized protein</fullName>
    </submittedName>
</protein>
<evidence type="ECO:0000313" key="19">
    <source>
        <dbReference type="Proteomes" id="UP001314170"/>
    </source>
</evidence>
<accession>A0AAV1RC07</accession>
<keyword evidence="6" id="KW-0904">Protein phosphatase</keyword>
<feature type="compositionally biased region" description="Pro residues" evidence="14">
    <location>
        <begin position="248"/>
        <end position="258"/>
    </location>
</feature>
<feature type="domain" description="BHLH" evidence="17">
    <location>
        <begin position="177"/>
        <end position="228"/>
    </location>
</feature>
<evidence type="ECO:0000256" key="3">
    <source>
        <dbReference type="ARBA" id="ARBA00008601"/>
    </source>
</evidence>
<reference evidence="18 19" key="1">
    <citation type="submission" date="2024-01" db="EMBL/GenBank/DDBJ databases">
        <authorList>
            <person name="Waweru B."/>
        </authorList>
    </citation>
    <scope>NUCLEOTIDE SEQUENCE [LARGE SCALE GENOMIC DNA]</scope>
</reference>
<feature type="domain" description="Tyrosine-protein phosphatase" evidence="15">
    <location>
        <begin position="31"/>
        <end position="172"/>
    </location>
</feature>
<dbReference type="CDD" id="cd11448">
    <property type="entry name" value="bHLH_AtFAMA_like"/>
    <property type="match status" value="1"/>
</dbReference>
<dbReference type="InterPro" id="IPR000340">
    <property type="entry name" value="Dual-sp_phosphatase_cat-dom"/>
</dbReference>
<dbReference type="Pfam" id="PF00010">
    <property type="entry name" value="HLH"/>
    <property type="match status" value="1"/>
</dbReference>
<comment type="similarity">
    <text evidence="3">Belongs to the protein-tyrosine phosphatase family. Non-receptor class dual specificity subfamily.</text>
</comment>
<evidence type="ECO:0000256" key="6">
    <source>
        <dbReference type="ARBA" id="ARBA00022912"/>
    </source>
</evidence>
<keyword evidence="19" id="KW-1185">Reference proteome</keyword>
<dbReference type="CDD" id="cd14498">
    <property type="entry name" value="DSP"/>
    <property type="match status" value="1"/>
</dbReference>
<dbReference type="PANTHER" id="PTHR46684:SF1">
    <property type="entry name" value="TRANSCRIPTION FACTOR MUTE"/>
    <property type="match status" value="1"/>
</dbReference>
<evidence type="ECO:0000256" key="7">
    <source>
        <dbReference type="ARBA" id="ARBA00023015"/>
    </source>
</evidence>
<dbReference type="PROSITE" id="PS50054">
    <property type="entry name" value="TYR_PHOSPHATASE_DUAL"/>
    <property type="match status" value="1"/>
</dbReference>
<dbReference type="FunFam" id="4.10.280.10:FF:000064">
    <property type="entry name" value="Transcription factor MUTE"/>
    <property type="match status" value="1"/>
</dbReference>
<keyword evidence="10" id="KW-0539">Nucleus</keyword>
<evidence type="ECO:0000256" key="13">
    <source>
        <dbReference type="ARBA" id="ARBA00051722"/>
    </source>
</evidence>
<name>A0AAV1RC07_9ROSI</name>
<dbReference type="PROSITE" id="PS50888">
    <property type="entry name" value="BHLH"/>
    <property type="match status" value="1"/>
</dbReference>
<dbReference type="PROSITE" id="PS50056">
    <property type="entry name" value="TYR_PHOSPHATASE_2"/>
    <property type="match status" value="1"/>
</dbReference>
<keyword evidence="5" id="KW-0378">Hydrolase</keyword>
<evidence type="ECO:0000256" key="8">
    <source>
        <dbReference type="ARBA" id="ARBA00023125"/>
    </source>
</evidence>
<dbReference type="GO" id="GO:0004725">
    <property type="term" value="F:protein tyrosine phosphatase activity"/>
    <property type="evidence" value="ECO:0007669"/>
    <property type="project" value="UniProtKB-EC"/>
</dbReference>
<dbReference type="GO" id="GO:0003700">
    <property type="term" value="F:DNA-binding transcription factor activity"/>
    <property type="evidence" value="ECO:0007669"/>
    <property type="project" value="InterPro"/>
</dbReference>
<keyword evidence="7" id="KW-0805">Transcription regulation</keyword>
<evidence type="ECO:0000256" key="14">
    <source>
        <dbReference type="SAM" id="MobiDB-lite"/>
    </source>
</evidence>
<evidence type="ECO:0000259" key="16">
    <source>
        <dbReference type="PROSITE" id="PS50056"/>
    </source>
</evidence>
<dbReference type="Pfam" id="PF00782">
    <property type="entry name" value="DSPc"/>
    <property type="match status" value="1"/>
</dbReference>
<dbReference type="Gene3D" id="4.10.280.10">
    <property type="entry name" value="Helix-loop-helix DNA-binding domain"/>
    <property type="match status" value="1"/>
</dbReference>
<organism evidence="18 19">
    <name type="scientific">Dovyalis caffra</name>
    <dbReference type="NCBI Taxonomy" id="77055"/>
    <lineage>
        <taxon>Eukaryota</taxon>
        <taxon>Viridiplantae</taxon>
        <taxon>Streptophyta</taxon>
        <taxon>Embryophyta</taxon>
        <taxon>Tracheophyta</taxon>
        <taxon>Spermatophyta</taxon>
        <taxon>Magnoliopsida</taxon>
        <taxon>eudicotyledons</taxon>
        <taxon>Gunneridae</taxon>
        <taxon>Pentapetalae</taxon>
        <taxon>rosids</taxon>
        <taxon>fabids</taxon>
        <taxon>Malpighiales</taxon>
        <taxon>Salicaceae</taxon>
        <taxon>Flacourtieae</taxon>
        <taxon>Dovyalis</taxon>
    </lineage>
</organism>
<dbReference type="InterPro" id="IPR020422">
    <property type="entry name" value="TYR_PHOSPHATASE_DUAL_dom"/>
</dbReference>
<evidence type="ECO:0000256" key="5">
    <source>
        <dbReference type="ARBA" id="ARBA00022801"/>
    </source>
</evidence>
<evidence type="ECO:0000256" key="4">
    <source>
        <dbReference type="ARBA" id="ARBA00022490"/>
    </source>
</evidence>
<dbReference type="InterPro" id="IPR011598">
    <property type="entry name" value="bHLH_dom"/>
</dbReference>
<gene>
    <name evidence="18" type="ORF">DCAF_LOCUS9277</name>
</gene>
<proteinExistence type="inferred from homology"/>
<feature type="region of interest" description="Disordered" evidence="14">
    <location>
        <begin position="240"/>
        <end position="279"/>
    </location>
</feature>
<evidence type="ECO:0000256" key="11">
    <source>
        <dbReference type="ARBA" id="ARBA00047761"/>
    </source>
</evidence>
<comment type="catalytic activity">
    <reaction evidence="12">
        <text>O-phospho-L-threonyl-[protein] + H2O = L-threonyl-[protein] + phosphate</text>
        <dbReference type="Rhea" id="RHEA:47004"/>
        <dbReference type="Rhea" id="RHEA-COMP:11060"/>
        <dbReference type="Rhea" id="RHEA-COMP:11605"/>
        <dbReference type="ChEBI" id="CHEBI:15377"/>
        <dbReference type="ChEBI" id="CHEBI:30013"/>
        <dbReference type="ChEBI" id="CHEBI:43474"/>
        <dbReference type="ChEBI" id="CHEBI:61977"/>
        <dbReference type="EC" id="3.1.3.16"/>
    </reaction>
</comment>
<dbReference type="FunFam" id="3.90.190.10:FF:000056">
    <property type="entry name" value="Dual specificity phosphatase 12"/>
    <property type="match status" value="1"/>
</dbReference>
<keyword evidence="8" id="KW-0238">DNA-binding</keyword>
<dbReference type="GO" id="GO:0004722">
    <property type="term" value="F:protein serine/threonine phosphatase activity"/>
    <property type="evidence" value="ECO:0007669"/>
    <property type="project" value="UniProtKB-EC"/>
</dbReference>
<sequence>MNNQIDDSTKNQVTALLRVMNVTGFFKGDKFPCQIEEGLFLGSVGAATNKDALKSKNITHVLTVANSLPPSYPNDFVYKVIGVADRGDTNLRQYFNECFNFIDEAKRKGGGVLVHCFVGRSRSVTIVVAYLMKKHGMSLSEALAHVKSKRPQAGPNSGFISQLQDFEKSLQDQPPAETSMSHIAVERNRRRQMNEHLKVLRSLTPCFYIKRGDQASIIGGVIEFIKELHQVLQSLELKKQRKSSLSPSPGPCPSPSPRAPQQLISTLPPADQHSPFPFRNTENDLTEVGAACCNSPIADVEAKISGSNVILKIVSRRIPGQIVRIISVLEKFSFEVLHLNISSMEDTVLYSFVIKIGLECQLSVEELAVEVQQSFFQDTVYTYEI</sequence>
<dbReference type="GO" id="GO:0005737">
    <property type="term" value="C:cytoplasm"/>
    <property type="evidence" value="ECO:0007669"/>
    <property type="project" value="UniProtKB-SubCell"/>
</dbReference>
<comment type="catalytic activity">
    <reaction evidence="11">
        <text>O-phospho-L-seryl-[protein] + H2O = L-seryl-[protein] + phosphate</text>
        <dbReference type="Rhea" id="RHEA:20629"/>
        <dbReference type="Rhea" id="RHEA-COMP:9863"/>
        <dbReference type="Rhea" id="RHEA-COMP:11604"/>
        <dbReference type="ChEBI" id="CHEBI:15377"/>
        <dbReference type="ChEBI" id="CHEBI:29999"/>
        <dbReference type="ChEBI" id="CHEBI:43474"/>
        <dbReference type="ChEBI" id="CHEBI:83421"/>
        <dbReference type="EC" id="3.1.3.16"/>
    </reaction>
</comment>
<dbReference type="SUPFAM" id="SSF47459">
    <property type="entry name" value="HLH, helix-loop-helix DNA-binding domain"/>
    <property type="match status" value="1"/>
</dbReference>
<dbReference type="GO" id="GO:0010052">
    <property type="term" value="P:guard cell differentiation"/>
    <property type="evidence" value="ECO:0007669"/>
    <property type="project" value="InterPro"/>
</dbReference>
<evidence type="ECO:0000259" key="15">
    <source>
        <dbReference type="PROSITE" id="PS50054"/>
    </source>
</evidence>
<dbReference type="Proteomes" id="UP001314170">
    <property type="component" value="Unassembled WGS sequence"/>
</dbReference>
<comment type="catalytic activity">
    <reaction evidence="13">
        <text>O-phospho-L-tyrosyl-[protein] + H2O = L-tyrosyl-[protein] + phosphate</text>
        <dbReference type="Rhea" id="RHEA:10684"/>
        <dbReference type="Rhea" id="RHEA-COMP:10136"/>
        <dbReference type="Rhea" id="RHEA-COMP:20101"/>
        <dbReference type="ChEBI" id="CHEBI:15377"/>
        <dbReference type="ChEBI" id="CHEBI:43474"/>
        <dbReference type="ChEBI" id="CHEBI:46858"/>
        <dbReference type="ChEBI" id="CHEBI:61978"/>
        <dbReference type="EC" id="3.1.3.48"/>
    </reaction>
</comment>
<comment type="caution">
    <text evidence="18">The sequence shown here is derived from an EMBL/GenBank/DDBJ whole genome shotgun (WGS) entry which is preliminary data.</text>
</comment>
<evidence type="ECO:0000256" key="12">
    <source>
        <dbReference type="ARBA" id="ARBA00048336"/>
    </source>
</evidence>
<evidence type="ECO:0000259" key="17">
    <source>
        <dbReference type="PROSITE" id="PS50888"/>
    </source>
</evidence>
<dbReference type="GO" id="GO:0045893">
    <property type="term" value="P:positive regulation of DNA-templated transcription"/>
    <property type="evidence" value="ECO:0007669"/>
    <property type="project" value="TreeGrafter"/>
</dbReference>
<dbReference type="InterPro" id="IPR029021">
    <property type="entry name" value="Prot-tyrosine_phosphatase-like"/>
</dbReference>